<proteinExistence type="predicted"/>
<organism evidence="1 2">
    <name type="scientific">Actinorhabdospora filicis</name>
    <dbReference type="NCBI Taxonomy" id="1785913"/>
    <lineage>
        <taxon>Bacteria</taxon>
        <taxon>Bacillati</taxon>
        <taxon>Actinomycetota</taxon>
        <taxon>Actinomycetes</taxon>
        <taxon>Micromonosporales</taxon>
        <taxon>Micromonosporaceae</taxon>
        <taxon>Actinorhabdospora</taxon>
    </lineage>
</organism>
<accession>A0A9W6STL2</accession>
<dbReference type="Proteomes" id="UP001165079">
    <property type="component" value="Unassembled WGS sequence"/>
</dbReference>
<gene>
    <name evidence="1" type="ORF">Afil01_53230</name>
</gene>
<dbReference type="AlphaFoldDB" id="A0A9W6STL2"/>
<name>A0A9W6STL2_9ACTN</name>
<protein>
    <submittedName>
        <fullName evidence="1">Uncharacterized protein</fullName>
    </submittedName>
</protein>
<comment type="caution">
    <text evidence="1">The sequence shown here is derived from an EMBL/GenBank/DDBJ whole genome shotgun (WGS) entry which is preliminary data.</text>
</comment>
<keyword evidence="2" id="KW-1185">Reference proteome</keyword>
<evidence type="ECO:0000313" key="2">
    <source>
        <dbReference type="Proteomes" id="UP001165079"/>
    </source>
</evidence>
<dbReference type="EMBL" id="BSTX01000004">
    <property type="protein sequence ID" value="GLZ80516.1"/>
    <property type="molecule type" value="Genomic_DNA"/>
</dbReference>
<evidence type="ECO:0000313" key="1">
    <source>
        <dbReference type="EMBL" id="GLZ80516.1"/>
    </source>
</evidence>
<reference evidence="1" key="1">
    <citation type="submission" date="2023-03" db="EMBL/GenBank/DDBJ databases">
        <title>Actinorhabdospora filicis NBRC 111898.</title>
        <authorList>
            <person name="Ichikawa N."/>
            <person name="Sato H."/>
            <person name="Tonouchi N."/>
        </authorList>
    </citation>
    <scope>NUCLEOTIDE SEQUENCE</scope>
    <source>
        <strain evidence="1">NBRC 111898</strain>
    </source>
</reference>
<sequence>MKQATTATRARTMDMPREPTEMLRQWEGSLLIDGVVRWVTRCPGSGWGWG</sequence>